<dbReference type="EMBL" id="QGDH01000145">
    <property type="protein sequence ID" value="RAR04884.1"/>
    <property type="molecule type" value="Genomic_DNA"/>
</dbReference>
<dbReference type="AlphaFoldDB" id="A0A364MW08"/>
<organism evidence="1 2">
    <name type="scientific">Stemphylium lycopersici</name>
    <name type="common">Tomato gray leaf spot disease fungus</name>
    <name type="synonym">Thyrospora lycopersici</name>
    <dbReference type="NCBI Taxonomy" id="183478"/>
    <lineage>
        <taxon>Eukaryota</taxon>
        <taxon>Fungi</taxon>
        <taxon>Dikarya</taxon>
        <taxon>Ascomycota</taxon>
        <taxon>Pezizomycotina</taxon>
        <taxon>Dothideomycetes</taxon>
        <taxon>Pleosporomycetidae</taxon>
        <taxon>Pleosporales</taxon>
        <taxon>Pleosporineae</taxon>
        <taxon>Pleosporaceae</taxon>
        <taxon>Stemphylium</taxon>
    </lineage>
</organism>
<keyword evidence="2" id="KW-1185">Reference proteome</keyword>
<dbReference type="Proteomes" id="UP000249619">
    <property type="component" value="Unassembled WGS sequence"/>
</dbReference>
<dbReference type="NCBIfam" id="TIGR00730">
    <property type="entry name" value="Rossman fold protein, TIGR00730 family"/>
    <property type="match status" value="1"/>
</dbReference>
<dbReference type="Gene3D" id="3.40.50.450">
    <property type="match status" value="1"/>
</dbReference>
<protein>
    <submittedName>
        <fullName evidence="1">Lysine decarboxylase-like protein</fullName>
    </submittedName>
</protein>
<dbReference type="STRING" id="183478.A0A364MW08"/>
<gene>
    <name evidence="1" type="ORF">DDE83_007659</name>
</gene>
<evidence type="ECO:0000313" key="2">
    <source>
        <dbReference type="Proteomes" id="UP000249619"/>
    </source>
</evidence>
<evidence type="ECO:0000313" key="1">
    <source>
        <dbReference type="EMBL" id="RAR04884.1"/>
    </source>
</evidence>
<name>A0A364MW08_STELY</name>
<dbReference type="PANTHER" id="PTHR31223">
    <property type="entry name" value="LOG FAMILY PROTEIN YJL055W"/>
    <property type="match status" value="1"/>
</dbReference>
<comment type="caution">
    <text evidence="1">The sequence shown here is derived from an EMBL/GenBank/DDBJ whole genome shotgun (WGS) entry which is preliminary data.</text>
</comment>
<sequence length="200" mass="21438">MAKRSWSLVYGGGTMGLMGVLAGDIVALQGPDAVHGIIPRALLQGGSAPAPDQFGRTTVVASMHERKRMMAEEADAFVALPGGFGMLEELLEMTTWSQLGIHAKPVVVLNASGFFDGVFEWMQTAIRSGFIPDAQVGLIGQAHTVEELATIVTTREAAPGRYTFLDWSSENRHGNVQVKRATEDAETCAMPPALMISMFS</sequence>
<dbReference type="Pfam" id="PF03641">
    <property type="entry name" value="Lysine_decarbox"/>
    <property type="match status" value="1"/>
</dbReference>
<dbReference type="InterPro" id="IPR031100">
    <property type="entry name" value="LOG_fam"/>
</dbReference>
<dbReference type="OrthoDB" id="3670664at2759"/>
<proteinExistence type="predicted"/>
<accession>A0A364MW08</accession>
<reference evidence="2" key="1">
    <citation type="submission" date="2018-05" db="EMBL/GenBank/DDBJ databases">
        <title>Draft genome sequence of Stemphylium lycopersici strain CIDEFI 213.</title>
        <authorList>
            <person name="Medina R."/>
            <person name="Franco M.E.E."/>
            <person name="Lucentini C.G."/>
            <person name="Saparrat M.C.N."/>
            <person name="Balatti P.A."/>
        </authorList>
    </citation>
    <scope>NUCLEOTIDE SEQUENCE [LARGE SCALE GENOMIC DNA]</scope>
    <source>
        <strain evidence="2">CIDEFI 213</strain>
    </source>
</reference>
<dbReference type="PANTHER" id="PTHR31223:SF70">
    <property type="entry name" value="LOG FAMILY PROTEIN YJL055W"/>
    <property type="match status" value="1"/>
</dbReference>
<dbReference type="SUPFAM" id="SSF102405">
    <property type="entry name" value="MCP/YpsA-like"/>
    <property type="match status" value="1"/>
</dbReference>
<dbReference type="InterPro" id="IPR005269">
    <property type="entry name" value="LOG"/>
</dbReference>
<dbReference type="GO" id="GO:0009691">
    <property type="term" value="P:cytokinin biosynthetic process"/>
    <property type="evidence" value="ECO:0007669"/>
    <property type="project" value="InterPro"/>
</dbReference>
<dbReference type="GO" id="GO:0016799">
    <property type="term" value="F:hydrolase activity, hydrolyzing N-glycosyl compounds"/>
    <property type="evidence" value="ECO:0007669"/>
    <property type="project" value="TreeGrafter"/>
</dbReference>
<dbReference type="GO" id="GO:0005829">
    <property type="term" value="C:cytosol"/>
    <property type="evidence" value="ECO:0007669"/>
    <property type="project" value="TreeGrafter"/>
</dbReference>